<dbReference type="Pfam" id="PF12796">
    <property type="entry name" value="Ank_2"/>
    <property type="match status" value="5"/>
</dbReference>
<feature type="repeat" description="ANK" evidence="3">
    <location>
        <begin position="415"/>
        <end position="447"/>
    </location>
</feature>
<evidence type="ECO:0000256" key="1">
    <source>
        <dbReference type="ARBA" id="ARBA00022737"/>
    </source>
</evidence>
<gene>
    <name evidence="4" type="ORF">IFM46972_00208</name>
</gene>
<dbReference type="InterPro" id="IPR002110">
    <property type="entry name" value="Ankyrin_rpt"/>
</dbReference>
<dbReference type="PRINTS" id="PR01415">
    <property type="entry name" value="ANKYRIN"/>
</dbReference>
<dbReference type="SUPFAM" id="SSF48403">
    <property type="entry name" value="Ankyrin repeat"/>
    <property type="match status" value="1"/>
</dbReference>
<accession>A0A8H3N392</accession>
<dbReference type="InterPro" id="IPR036770">
    <property type="entry name" value="Ankyrin_rpt-contain_sf"/>
</dbReference>
<keyword evidence="2 3" id="KW-0040">ANK repeat</keyword>
<feature type="repeat" description="ANK" evidence="3">
    <location>
        <begin position="184"/>
        <end position="216"/>
    </location>
</feature>
<feature type="repeat" description="ANK" evidence="3">
    <location>
        <begin position="108"/>
        <end position="140"/>
    </location>
</feature>
<dbReference type="EMBL" id="BLKC01000001">
    <property type="protein sequence ID" value="GFF22250.1"/>
    <property type="molecule type" value="Genomic_DNA"/>
</dbReference>
<evidence type="ECO:0000313" key="5">
    <source>
        <dbReference type="Proteomes" id="UP000465221"/>
    </source>
</evidence>
<feature type="repeat" description="ANK" evidence="3">
    <location>
        <begin position="381"/>
        <end position="413"/>
    </location>
</feature>
<feature type="repeat" description="ANK" evidence="3">
    <location>
        <begin position="318"/>
        <end position="354"/>
    </location>
</feature>
<dbReference type="Proteomes" id="UP000465221">
    <property type="component" value="Unassembled WGS sequence"/>
</dbReference>
<dbReference type="PANTHER" id="PTHR24173:SF74">
    <property type="entry name" value="ANKYRIN REPEAT DOMAIN-CONTAINING PROTEIN 16"/>
    <property type="match status" value="1"/>
</dbReference>
<dbReference type="PROSITE" id="PS50297">
    <property type="entry name" value="ANK_REP_REGION"/>
    <property type="match status" value="5"/>
</dbReference>
<protein>
    <submittedName>
        <fullName evidence="4">Putative ankyrin repeat protein RF_0381</fullName>
    </submittedName>
</protein>
<evidence type="ECO:0000313" key="4">
    <source>
        <dbReference type="EMBL" id="GFF22250.1"/>
    </source>
</evidence>
<dbReference type="PANTHER" id="PTHR24173">
    <property type="entry name" value="ANKYRIN REPEAT CONTAINING"/>
    <property type="match status" value="1"/>
</dbReference>
<organism evidence="4 5">
    <name type="scientific">Aspergillus udagawae</name>
    <dbReference type="NCBI Taxonomy" id="91492"/>
    <lineage>
        <taxon>Eukaryota</taxon>
        <taxon>Fungi</taxon>
        <taxon>Dikarya</taxon>
        <taxon>Ascomycota</taxon>
        <taxon>Pezizomycotina</taxon>
        <taxon>Eurotiomycetes</taxon>
        <taxon>Eurotiomycetidae</taxon>
        <taxon>Eurotiales</taxon>
        <taxon>Aspergillaceae</taxon>
        <taxon>Aspergillus</taxon>
        <taxon>Aspergillus subgen. Fumigati</taxon>
    </lineage>
</organism>
<feature type="repeat" description="ANK" evidence="3">
    <location>
        <begin position="217"/>
        <end position="249"/>
    </location>
</feature>
<feature type="repeat" description="ANK" evidence="3">
    <location>
        <begin position="141"/>
        <end position="183"/>
    </location>
</feature>
<keyword evidence="1" id="KW-0677">Repeat</keyword>
<evidence type="ECO:0000256" key="2">
    <source>
        <dbReference type="ARBA" id="ARBA00023043"/>
    </source>
</evidence>
<dbReference type="PROSITE" id="PS50088">
    <property type="entry name" value="ANK_REPEAT"/>
    <property type="match status" value="8"/>
</dbReference>
<comment type="caution">
    <text evidence="4">The sequence shown here is derived from an EMBL/GenBank/DDBJ whole genome shotgun (WGS) entry which is preliminary data.</text>
</comment>
<evidence type="ECO:0000256" key="3">
    <source>
        <dbReference type="PROSITE-ProRule" id="PRU00023"/>
    </source>
</evidence>
<dbReference type="SMART" id="SM00248">
    <property type="entry name" value="ANK"/>
    <property type="match status" value="12"/>
</dbReference>
<dbReference type="Gene3D" id="1.25.40.20">
    <property type="entry name" value="Ankyrin repeat-containing domain"/>
    <property type="match status" value="4"/>
</dbReference>
<proteinExistence type="predicted"/>
<sequence length="507" mass="56439">MTMECLEEERTLFEAIQRNDIATVTQLLDNGVSPDGRSLDCSPLHEAIRYGRHEIITLLLQHDVHDRADEMGRDALHCAAMKGDPQILETIIQFYRQRAYSFFGRAGAQETPIHFAAMSRSLECVQVLVREGANIHDVTMDAETPLHFAAGERSEWVEEESEDETAVLKYLTAAGADINALTSTRESPLWYAVQADNLPAVRELLAASADVQLRNIYGETVLHEAAYHSSLAVVQVLVDAGVDVHARSKTNGSILHRAAEGGRVDTAQWILDHSRLTVNETGSHGWTPLHSAVFAYQITMTKYLLEHGADPNIGSNPGNHTALHYAAFSHRAEADSPLVRYMIQYGADVNAAADSRCFSSPGQIGERLHEWFFNPIPDRWELVYPIHCAVQAGVRSRVEALLEAGADIHARTSIYGSTPLHLVARGGGLEMVRFLISKGADPEAKDTAGCKMAHHLAFRLRQTPRIAWEFLVENQLWDPSTVEKDLERAKLYEQMFKCSKARKISNR</sequence>
<dbReference type="AlphaFoldDB" id="A0A8H3N392"/>
<name>A0A8H3N392_9EURO</name>
<feature type="repeat" description="ANK" evidence="3">
    <location>
        <begin position="284"/>
        <end position="316"/>
    </location>
</feature>
<reference evidence="4 5" key="1">
    <citation type="submission" date="2020-01" db="EMBL/GenBank/DDBJ databases">
        <title>Draft genome sequence of Aspergillus udagawae IFM 46972.</title>
        <authorList>
            <person name="Takahashi H."/>
            <person name="Yaguchi T."/>
        </authorList>
    </citation>
    <scope>NUCLEOTIDE SEQUENCE [LARGE SCALE GENOMIC DNA]</scope>
    <source>
        <strain evidence="4 5">IFM 46972</strain>
    </source>
</reference>